<feature type="region of interest" description="Disordered" evidence="1">
    <location>
        <begin position="289"/>
        <end position="329"/>
    </location>
</feature>
<feature type="compositionally biased region" description="Polar residues" evidence="1">
    <location>
        <begin position="403"/>
        <end position="414"/>
    </location>
</feature>
<dbReference type="PROSITE" id="PS50812">
    <property type="entry name" value="PWWP"/>
    <property type="match status" value="1"/>
</dbReference>
<feature type="region of interest" description="Disordered" evidence="1">
    <location>
        <begin position="196"/>
        <end position="265"/>
    </location>
</feature>
<dbReference type="EMBL" id="BDGG01000002">
    <property type="protein sequence ID" value="GAU94354.1"/>
    <property type="molecule type" value="Genomic_DNA"/>
</dbReference>
<evidence type="ECO:0000259" key="2">
    <source>
        <dbReference type="PROSITE" id="PS50812"/>
    </source>
</evidence>
<name>A0A1D1UXJ2_RAMVA</name>
<dbReference type="Proteomes" id="UP000186922">
    <property type="component" value="Unassembled WGS sequence"/>
</dbReference>
<dbReference type="AlphaFoldDB" id="A0A1D1UXJ2"/>
<dbReference type="OrthoDB" id="5964980at2759"/>
<proteinExistence type="predicted"/>
<protein>
    <recommendedName>
        <fullName evidence="2">PWWP domain-containing protein</fullName>
    </recommendedName>
</protein>
<feature type="region of interest" description="Disordered" evidence="1">
    <location>
        <begin position="559"/>
        <end position="616"/>
    </location>
</feature>
<gene>
    <name evidence="3" type="primary">RvY_06143</name>
    <name evidence="3" type="synonym">RvY_06143.1</name>
    <name evidence="3" type="ORF">RvY_06143-1</name>
</gene>
<organism evidence="3 4">
    <name type="scientific">Ramazzottius varieornatus</name>
    <name type="common">Water bear</name>
    <name type="synonym">Tardigrade</name>
    <dbReference type="NCBI Taxonomy" id="947166"/>
    <lineage>
        <taxon>Eukaryota</taxon>
        <taxon>Metazoa</taxon>
        <taxon>Ecdysozoa</taxon>
        <taxon>Tardigrada</taxon>
        <taxon>Eutardigrada</taxon>
        <taxon>Parachela</taxon>
        <taxon>Hypsibioidea</taxon>
        <taxon>Ramazzottiidae</taxon>
        <taxon>Ramazzottius</taxon>
    </lineage>
</organism>
<comment type="caution">
    <text evidence="3">The sequence shown here is derived from an EMBL/GenBank/DDBJ whole genome shotgun (WGS) entry which is preliminary data.</text>
</comment>
<evidence type="ECO:0000313" key="4">
    <source>
        <dbReference type="Proteomes" id="UP000186922"/>
    </source>
</evidence>
<evidence type="ECO:0000256" key="1">
    <source>
        <dbReference type="SAM" id="MobiDB-lite"/>
    </source>
</evidence>
<dbReference type="CDD" id="cd20140">
    <property type="entry name" value="PWWP_PWWP2"/>
    <property type="match status" value="1"/>
</dbReference>
<feature type="compositionally biased region" description="Low complexity" evidence="1">
    <location>
        <begin position="215"/>
        <end position="244"/>
    </location>
</feature>
<evidence type="ECO:0000313" key="3">
    <source>
        <dbReference type="EMBL" id="GAU94354.1"/>
    </source>
</evidence>
<dbReference type="Gene3D" id="2.30.30.140">
    <property type="match status" value="1"/>
</dbReference>
<dbReference type="SUPFAM" id="SSF63748">
    <property type="entry name" value="Tudor/PWWP/MBT"/>
    <property type="match status" value="1"/>
</dbReference>
<dbReference type="Pfam" id="PF00855">
    <property type="entry name" value="PWWP"/>
    <property type="match status" value="1"/>
</dbReference>
<dbReference type="InterPro" id="IPR000313">
    <property type="entry name" value="PWWP_dom"/>
</dbReference>
<keyword evidence="4" id="KW-1185">Reference proteome</keyword>
<feature type="domain" description="PWWP" evidence="2">
    <location>
        <begin position="457"/>
        <end position="535"/>
    </location>
</feature>
<reference evidence="3 4" key="1">
    <citation type="journal article" date="2016" name="Nat. Commun.">
        <title>Extremotolerant tardigrade genome and improved radiotolerance of human cultured cells by tardigrade-unique protein.</title>
        <authorList>
            <person name="Hashimoto T."/>
            <person name="Horikawa D.D."/>
            <person name="Saito Y."/>
            <person name="Kuwahara H."/>
            <person name="Kozuka-Hata H."/>
            <person name="Shin-I T."/>
            <person name="Minakuchi Y."/>
            <person name="Ohishi K."/>
            <person name="Motoyama A."/>
            <person name="Aizu T."/>
            <person name="Enomoto A."/>
            <person name="Kondo K."/>
            <person name="Tanaka S."/>
            <person name="Hara Y."/>
            <person name="Koshikawa S."/>
            <person name="Sagara H."/>
            <person name="Miura T."/>
            <person name="Yokobori S."/>
            <person name="Miyagawa K."/>
            <person name="Suzuki Y."/>
            <person name="Kubo T."/>
            <person name="Oyama M."/>
            <person name="Kohara Y."/>
            <person name="Fujiyama A."/>
            <person name="Arakawa K."/>
            <person name="Katayama T."/>
            <person name="Toyoda A."/>
            <person name="Kunieda T."/>
        </authorList>
    </citation>
    <scope>NUCLEOTIDE SEQUENCE [LARGE SCALE GENOMIC DNA]</scope>
    <source>
        <strain evidence="3 4">YOKOZUNA-1</strain>
    </source>
</reference>
<accession>A0A1D1UXJ2</accession>
<sequence length="632" mass="69293">MATLPSEICVEIESSAEDVMMVSYSSPDGTIYRGVLLKVKKWPSPSVLPVPAPLTETGGAVEASLVPVASVNSVSPATSSPSVVSTGMADYAALQHRWTYFIQDTPPLPRKNIPSRRERERLLQVPKLRPRNFLCARCRYALPGFAQPHTTLATSGSCANAELVPAASSEAVLVSLSPTGQRTFYDAADVASQLHTRKRKVPLKRSPLPPPLMESCSITDGSSTGDSSTSHLDQPPQQQPQQDDGNAAQQNYNRRRKSKAELNQSSAPVATILSADNSLKIKFKLSSLAPSARRVSPASGNARTVQVTSVDRKLSPDDDGDDDDRPRLKIVDDSEIQSELRAKSEEISGESAKVLSLPLPTLEEHSDKPVNIPNPKQKKRLTEKAPRETSSAKPKTPKVAKITRNSKTATSAIQKLQEKQEHGIARGSHTTNGDSLPKPVARAVTRCSTKDNRHFAVGDVVWGKITGYPWWPGIIRHIVICDDPVLQKTAIAPSLSGSRATSSFLQYQEAQVEWYGQKSSISYIEVGQLAHFAEDFERKYKPKLRGAYQEAVTLAKQAVNEHRSNEDSGYEPYSQRILEDDGEREDAGSQFTYEKSRKQYETLGDVTDEKSAQSTEPVLDSMNIANTVYDFD</sequence>
<feature type="region of interest" description="Disordered" evidence="1">
    <location>
        <begin position="359"/>
        <end position="438"/>
    </location>
</feature>
<feature type="compositionally biased region" description="Polar residues" evidence="1">
    <location>
        <begin position="298"/>
        <end position="309"/>
    </location>
</feature>